<protein>
    <submittedName>
        <fullName evidence="1">Uncharacterized protein</fullName>
    </submittedName>
</protein>
<accession>A0A8H5ZXN9</accession>
<comment type="caution">
    <text evidence="1">The sequence shown here is derived from an EMBL/GenBank/DDBJ whole genome shotgun (WGS) entry which is preliminary data.</text>
</comment>
<organism evidence="1 2">
    <name type="scientific">Petromyces alliaceus</name>
    <name type="common">Aspergillus alliaceus</name>
    <dbReference type="NCBI Taxonomy" id="209559"/>
    <lineage>
        <taxon>Eukaryota</taxon>
        <taxon>Fungi</taxon>
        <taxon>Dikarya</taxon>
        <taxon>Ascomycota</taxon>
        <taxon>Pezizomycotina</taxon>
        <taxon>Eurotiomycetes</taxon>
        <taxon>Eurotiomycetidae</taxon>
        <taxon>Eurotiales</taxon>
        <taxon>Aspergillaceae</taxon>
        <taxon>Aspergillus</taxon>
        <taxon>Aspergillus subgen. Circumdati</taxon>
    </lineage>
</organism>
<dbReference type="EMBL" id="SPNV01000188">
    <property type="protein sequence ID" value="KAF5858863.1"/>
    <property type="molecule type" value="Genomic_DNA"/>
</dbReference>
<proteinExistence type="predicted"/>
<gene>
    <name evidence="1" type="ORF">ETB97_003660</name>
</gene>
<evidence type="ECO:0000313" key="1">
    <source>
        <dbReference type="EMBL" id="KAF5858863.1"/>
    </source>
</evidence>
<keyword evidence="2" id="KW-1185">Reference proteome</keyword>
<reference evidence="1 2" key="1">
    <citation type="submission" date="2019-04" db="EMBL/GenBank/DDBJ databases">
        <title>Aspergillus burnettii sp. nov., novel species from soil in southeast Queensland.</title>
        <authorList>
            <person name="Gilchrist C.L.M."/>
            <person name="Pitt J.I."/>
            <person name="Lange L."/>
            <person name="Lacey H.J."/>
            <person name="Vuong D."/>
            <person name="Midgley D.J."/>
            <person name="Greenfield P."/>
            <person name="Bradbury M."/>
            <person name="Lacey E."/>
            <person name="Busk P.K."/>
            <person name="Pilgaard B."/>
            <person name="Chooi Y.H."/>
            <person name="Piggott A.M."/>
        </authorList>
    </citation>
    <scope>NUCLEOTIDE SEQUENCE [LARGE SCALE GENOMIC DNA]</scope>
    <source>
        <strain evidence="1 2">FRR 5400</strain>
    </source>
</reference>
<evidence type="ECO:0000313" key="2">
    <source>
        <dbReference type="Proteomes" id="UP000541154"/>
    </source>
</evidence>
<sequence length="125" mass="14047">MTDELPVIGAPPPSPLSTITGSFVETNADTIQGHIYHAHESFNGGYPGCTKKSTLTRQKTQLWCAHPLQVGDMLTPLPEALVQTCLALYNKSKDFTYAEIYTAMIYTSLKQTPRWRVRKVYLRDN</sequence>
<dbReference type="AlphaFoldDB" id="A0A8H5ZXN9"/>
<dbReference type="Proteomes" id="UP000541154">
    <property type="component" value="Unassembled WGS sequence"/>
</dbReference>
<name>A0A8H5ZXN9_PETAA</name>